<evidence type="ECO:0000313" key="3">
    <source>
        <dbReference type="EMBL" id="ROV88660.1"/>
    </source>
</evidence>
<evidence type="ECO:0000313" key="4">
    <source>
        <dbReference type="Proteomes" id="UP000283895"/>
    </source>
</evidence>
<dbReference type="AlphaFoldDB" id="A0A423VCI1"/>
<sequence>MATLDEYMTASFAGAQKTQQNAAGWYQSAGGAIDNTYNCFAYAVGVTNRRINAQTRAQLENEYSHEKYFPVAITGAPLPDDVELNTEMQIYTRPSEPNQIVHAHRVITATKARSKLGPHELINHNRNTLQAPKPGSPNSYEYGTIRYRYRRDETKYNAMYTTSASGRVRKRTAADNNPDAAKKLKTSTTTSASKTASKPAATPASKPAAKPVAKPVARPAAKPVKK</sequence>
<dbReference type="InterPro" id="IPR056106">
    <property type="entry name" value="DUF7689"/>
</dbReference>
<protein>
    <recommendedName>
        <fullName evidence="2">DUF7689 domain-containing protein</fullName>
    </recommendedName>
</protein>
<keyword evidence="4" id="KW-1185">Reference proteome</keyword>
<gene>
    <name evidence="3" type="ORF">VMCG_10326</name>
</gene>
<dbReference type="OrthoDB" id="5210350at2759"/>
<accession>A0A423VCI1</accession>
<feature type="region of interest" description="Disordered" evidence="1">
    <location>
        <begin position="160"/>
        <end position="226"/>
    </location>
</feature>
<proteinExistence type="predicted"/>
<evidence type="ECO:0000259" key="2">
    <source>
        <dbReference type="Pfam" id="PF24738"/>
    </source>
</evidence>
<dbReference type="EMBL" id="LKEA01000077">
    <property type="protein sequence ID" value="ROV88660.1"/>
    <property type="molecule type" value="Genomic_DNA"/>
</dbReference>
<reference evidence="3 4" key="1">
    <citation type="submission" date="2015-09" db="EMBL/GenBank/DDBJ databases">
        <title>Host preference determinants of Valsa canker pathogens revealed by comparative genomics.</title>
        <authorList>
            <person name="Yin Z."/>
            <person name="Huang L."/>
        </authorList>
    </citation>
    <scope>NUCLEOTIDE SEQUENCE [LARGE SCALE GENOMIC DNA]</scope>
    <source>
        <strain evidence="3 4">03-1</strain>
    </source>
</reference>
<name>A0A423VCI1_9PEZI</name>
<dbReference type="Pfam" id="PF24738">
    <property type="entry name" value="DUF7689"/>
    <property type="match status" value="1"/>
</dbReference>
<feature type="domain" description="DUF7689" evidence="2">
    <location>
        <begin position="33"/>
        <end position="149"/>
    </location>
</feature>
<feature type="compositionally biased region" description="Low complexity" evidence="1">
    <location>
        <begin position="186"/>
        <end position="226"/>
    </location>
</feature>
<organism evidence="3 4">
    <name type="scientific">Cytospora schulzeri</name>
    <dbReference type="NCBI Taxonomy" id="448051"/>
    <lineage>
        <taxon>Eukaryota</taxon>
        <taxon>Fungi</taxon>
        <taxon>Dikarya</taxon>
        <taxon>Ascomycota</taxon>
        <taxon>Pezizomycotina</taxon>
        <taxon>Sordariomycetes</taxon>
        <taxon>Sordariomycetidae</taxon>
        <taxon>Diaporthales</taxon>
        <taxon>Cytosporaceae</taxon>
        <taxon>Cytospora</taxon>
    </lineage>
</organism>
<comment type="caution">
    <text evidence="3">The sequence shown here is derived from an EMBL/GenBank/DDBJ whole genome shotgun (WGS) entry which is preliminary data.</text>
</comment>
<evidence type="ECO:0000256" key="1">
    <source>
        <dbReference type="SAM" id="MobiDB-lite"/>
    </source>
</evidence>
<dbReference type="Proteomes" id="UP000283895">
    <property type="component" value="Unassembled WGS sequence"/>
</dbReference>